<dbReference type="PANTHER" id="PTHR13285">
    <property type="entry name" value="ACYLTRANSFERASE"/>
    <property type="match status" value="1"/>
</dbReference>
<evidence type="ECO:0000313" key="10">
    <source>
        <dbReference type="Proteomes" id="UP000004095"/>
    </source>
</evidence>
<keyword evidence="7 9" id="KW-0808">Transferase</keyword>
<feature type="transmembrane region" description="Helical" evidence="8">
    <location>
        <begin position="70"/>
        <end position="87"/>
    </location>
</feature>
<dbReference type="GO" id="GO:0016746">
    <property type="term" value="F:acyltransferase activity"/>
    <property type="evidence" value="ECO:0007669"/>
    <property type="project" value="UniProtKB-KW"/>
</dbReference>
<comment type="caution">
    <text evidence="9">The sequence shown here is derived from an EMBL/GenBank/DDBJ whole genome shotgun (WGS) entry which is preliminary data.</text>
</comment>
<gene>
    <name evidence="9" type="ORF">M23134_01966</name>
</gene>
<dbReference type="Pfam" id="PF03062">
    <property type="entry name" value="MBOAT"/>
    <property type="match status" value="1"/>
</dbReference>
<proteinExistence type="inferred from homology"/>
<reference evidence="9 10" key="1">
    <citation type="submission" date="2007-01" db="EMBL/GenBank/DDBJ databases">
        <authorList>
            <person name="Haygood M."/>
            <person name="Podell S."/>
            <person name="Anderson C."/>
            <person name="Hopkinson B."/>
            <person name="Roe K."/>
            <person name="Barbeau K."/>
            <person name="Gaasterland T."/>
            <person name="Ferriera S."/>
            <person name="Johnson J."/>
            <person name="Kravitz S."/>
            <person name="Beeson K."/>
            <person name="Sutton G."/>
            <person name="Rogers Y.-H."/>
            <person name="Friedman R."/>
            <person name="Frazier M."/>
            <person name="Venter J.C."/>
        </authorList>
    </citation>
    <scope>NUCLEOTIDE SEQUENCE [LARGE SCALE GENOMIC DNA]</scope>
    <source>
        <strain evidence="9 10">ATCC 23134</strain>
    </source>
</reference>
<dbReference type="InterPro" id="IPR051085">
    <property type="entry name" value="MB_O-acyltransferase"/>
</dbReference>
<evidence type="ECO:0000256" key="7">
    <source>
        <dbReference type="PIRNR" id="PIRNR016636"/>
    </source>
</evidence>
<evidence type="ECO:0000256" key="5">
    <source>
        <dbReference type="ARBA" id="ARBA00022989"/>
    </source>
</evidence>
<keyword evidence="10" id="KW-1185">Reference proteome</keyword>
<evidence type="ECO:0000256" key="3">
    <source>
        <dbReference type="ARBA" id="ARBA00022475"/>
    </source>
</evidence>
<dbReference type="eggNOG" id="COG1696">
    <property type="taxonomic scope" value="Bacteria"/>
</dbReference>
<dbReference type="InterPro" id="IPR024194">
    <property type="entry name" value="Ac/AlaTfrase_AlgI/DltB"/>
</dbReference>
<accession>A1ZCD5</accession>
<feature type="transmembrane region" description="Helical" evidence="8">
    <location>
        <begin position="142"/>
        <end position="161"/>
    </location>
</feature>
<protein>
    <submittedName>
        <fullName evidence="9">Membrane-bound O-acyltransferase</fullName>
    </submittedName>
</protein>
<dbReference type="Proteomes" id="UP000004095">
    <property type="component" value="Unassembled WGS sequence"/>
</dbReference>
<keyword evidence="7 9" id="KW-0012">Acyltransferase</keyword>
<evidence type="ECO:0000256" key="1">
    <source>
        <dbReference type="ARBA" id="ARBA00004651"/>
    </source>
</evidence>
<feature type="transmembrane region" description="Helical" evidence="8">
    <location>
        <begin position="433"/>
        <end position="452"/>
    </location>
</feature>
<evidence type="ECO:0000256" key="8">
    <source>
        <dbReference type="SAM" id="Phobius"/>
    </source>
</evidence>
<name>A1ZCD5_MICM2</name>
<evidence type="ECO:0000256" key="6">
    <source>
        <dbReference type="ARBA" id="ARBA00023136"/>
    </source>
</evidence>
<feature type="transmembrane region" description="Helical" evidence="8">
    <location>
        <begin position="36"/>
        <end position="58"/>
    </location>
</feature>
<feature type="transmembrane region" description="Helical" evidence="8">
    <location>
        <begin position="107"/>
        <end position="130"/>
    </location>
</feature>
<comment type="subcellular location">
    <subcellularLocation>
        <location evidence="1">Cell membrane</location>
        <topology evidence="1">Multi-pass membrane protein</topology>
    </subcellularLocation>
</comment>
<dbReference type="InterPro" id="IPR004299">
    <property type="entry name" value="MBOAT_fam"/>
</dbReference>
<dbReference type="PIRSF" id="PIRSF016636">
    <property type="entry name" value="AlgI_DltB"/>
    <property type="match status" value="1"/>
</dbReference>
<dbReference type="OrthoDB" id="9805788at2"/>
<keyword evidence="4 8" id="KW-0812">Transmembrane</keyword>
<feature type="transmembrane region" description="Helical" evidence="8">
    <location>
        <begin position="353"/>
        <end position="376"/>
    </location>
</feature>
<keyword evidence="6 7" id="KW-0472">Membrane</keyword>
<keyword evidence="3 7" id="KW-1003">Cell membrane</keyword>
<organism evidence="9 10">
    <name type="scientific">Microscilla marina ATCC 23134</name>
    <dbReference type="NCBI Taxonomy" id="313606"/>
    <lineage>
        <taxon>Bacteria</taxon>
        <taxon>Pseudomonadati</taxon>
        <taxon>Bacteroidota</taxon>
        <taxon>Cytophagia</taxon>
        <taxon>Cytophagales</taxon>
        <taxon>Microscillaceae</taxon>
        <taxon>Microscilla</taxon>
    </lineage>
</organism>
<feature type="transmembrane region" description="Helical" evidence="8">
    <location>
        <begin position="218"/>
        <end position="238"/>
    </location>
</feature>
<feature type="transmembrane region" description="Helical" evidence="8">
    <location>
        <begin position="301"/>
        <end position="332"/>
    </location>
</feature>
<feature type="transmembrane region" description="Helical" evidence="8">
    <location>
        <begin position="396"/>
        <end position="412"/>
    </location>
</feature>
<dbReference type="EMBL" id="AAWS01000001">
    <property type="protein sequence ID" value="EAY31937.1"/>
    <property type="molecule type" value="Genomic_DNA"/>
</dbReference>
<dbReference type="PANTHER" id="PTHR13285:SF18">
    <property type="entry name" value="PROTEIN-CYSTEINE N-PALMITOYLTRANSFERASE RASP"/>
    <property type="match status" value="1"/>
</dbReference>
<keyword evidence="5 8" id="KW-1133">Transmembrane helix</keyword>
<sequence length="459" mass="54247">MIHPLVVAAFVLTSVCLVAAFPANRRWQALLISSLVFYYTIVGAKLLVMLALAFIIYSVSFKVKDRIHKLWWVVLLLLVPLLIAKSTEKGHHFIQYTHYLIMPQKNWHWSWWFQVIGLSYFSFNGISYLIDIKRKYIVPEKNFFLLLLYLLYFPTVFSGPLHRAKYLFAQFKQVKITNESISHGLRLMLWGLFKQIVIAQRLYVFLQNLLASPISGGYYLLLGLVFFLYLYCNFSAFVDFFQGVSQLFNVRLKDNFNHRIYLASSRQTFWQGWHKTLNEWFRDYFFFVVVKYDKKRRYTNAILLLTFLLIAVWHGFNYSLLLWGTMNGLWIILEKKVPFGKWAYPKLRKVMGVVYHLMLSSILALVFISPDIQALIQQALNTDAYFPWQVMAGQKANLVIIMLAFGMMDYHNGQAKKQRFDDYLQGKSLWQRWFIYFKLTLCILALGKGLIIDNYYIQF</sequence>
<dbReference type="GO" id="GO:0005886">
    <property type="term" value="C:plasma membrane"/>
    <property type="evidence" value="ECO:0007669"/>
    <property type="project" value="UniProtKB-SubCell"/>
</dbReference>
<evidence type="ECO:0000256" key="4">
    <source>
        <dbReference type="ARBA" id="ARBA00022692"/>
    </source>
</evidence>
<evidence type="ECO:0000256" key="2">
    <source>
        <dbReference type="ARBA" id="ARBA00010323"/>
    </source>
</evidence>
<evidence type="ECO:0000313" key="9">
    <source>
        <dbReference type="EMBL" id="EAY31937.1"/>
    </source>
</evidence>
<comment type="similarity">
    <text evidence="2 7">Belongs to the membrane-bound acyltransferase family.</text>
</comment>
<dbReference type="AlphaFoldDB" id="A1ZCD5"/>